<dbReference type="InterPro" id="IPR036259">
    <property type="entry name" value="MFS_trans_sf"/>
</dbReference>
<evidence type="ECO:0000256" key="1">
    <source>
        <dbReference type="ARBA" id="ARBA00004141"/>
    </source>
</evidence>
<gene>
    <name evidence="6" type="ORF">A1Q1_01113</name>
</gene>
<dbReference type="HOGENOM" id="CLU_1138696_0_0_1"/>
<keyword evidence="4 5" id="KW-0472">Membrane</keyword>
<reference evidence="6 7" key="1">
    <citation type="journal article" date="2012" name="Eukaryot. Cell">
        <title>Draft genome sequence of CBS 2479, the standard type strain of Trichosporon asahii.</title>
        <authorList>
            <person name="Yang R.Y."/>
            <person name="Li H.T."/>
            <person name="Zhu H."/>
            <person name="Zhou G.P."/>
            <person name="Wang M."/>
            <person name="Wang L."/>
        </authorList>
    </citation>
    <scope>NUCLEOTIDE SEQUENCE [LARGE SCALE GENOMIC DNA]</scope>
    <source>
        <strain evidence="7">ATCC 90039 / CBS 2479 / JCM 2466 / KCTC 7840 / NCYC 2677 / UAMH 7654</strain>
    </source>
</reference>
<dbReference type="GeneID" id="25984627"/>
<dbReference type="PANTHER" id="PTHR48022:SF52">
    <property type="entry name" value="SUGAR TRANSPORTER, PUTATIVE-RELATED"/>
    <property type="match status" value="1"/>
</dbReference>
<dbReference type="Proteomes" id="UP000002748">
    <property type="component" value="Unassembled WGS sequence"/>
</dbReference>
<protein>
    <submittedName>
        <fullName evidence="6">Sugar transporter</fullName>
    </submittedName>
</protein>
<sequence>MPESPRWLIKQGRVDDAHRVLAKHHANGDMDDPLVLHEMQEIRAALEAEKEQQQTSYLDFFKTPANRRRLFVILVISVGTNWVGNGVVSYYLSPILKLVGITKPVEVSAINGCLALWNFCRPYRPPTAVADLHRSYTTEILPYSLRTRGLGIFVAVQNAALAFNTYVNPIALSAIGWKYYTVFIATTAVIFVIIWFFFPEIKGLTLDEISHVFDKGRGAVEELNAYAGSVHEDNGKEDEAYDRK</sequence>
<name>J6F3E7_TRIAS</name>
<dbReference type="EMBL" id="ALBS01000158">
    <property type="protein sequence ID" value="EJT49757.1"/>
    <property type="molecule type" value="Genomic_DNA"/>
</dbReference>
<accession>J6F3E7</accession>
<evidence type="ECO:0000313" key="7">
    <source>
        <dbReference type="Proteomes" id="UP000002748"/>
    </source>
</evidence>
<dbReference type="RefSeq" id="XP_014180869.1">
    <property type="nucleotide sequence ID" value="XM_014325394.1"/>
</dbReference>
<dbReference type="PANTHER" id="PTHR48022">
    <property type="entry name" value="PLASTIDIC GLUCOSE TRANSPORTER 4"/>
    <property type="match status" value="1"/>
</dbReference>
<dbReference type="Gene3D" id="1.20.1250.20">
    <property type="entry name" value="MFS general substrate transporter like domains"/>
    <property type="match status" value="2"/>
</dbReference>
<evidence type="ECO:0000256" key="5">
    <source>
        <dbReference type="SAM" id="Phobius"/>
    </source>
</evidence>
<dbReference type="GO" id="GO:0016020">
    <property type="term" value="C:membrane"/>
    <property type="evidence" value="ECO:0007669"/>
    <property type="project" value="UniProtKB-SubCell"/>
</dbReference>
<organism evidence="6 7">
    <name type="scientific">Trichosporon asahii var. asahii (strain ATCC 90039 / CBS 2479 / JCM 2466 / KCTC 7840 / NBRC 103889/ NCYC 2677 / UAMH 7654)</name>
    <name type="common">Yeast</name>
    <dbReference type="NCBI Taxonomy" id="1186058"/>
    <lineage>
        <taxon>Eukaryota</taxon>
        <taxon>Fungi</taxon>
        <taxon>Dikarya</taxon>
        <taxon>Basidiomycota</taxon>
        <taxon>Agaricomycotina</taxon>
        <taxon>Tremellomycetes</taxon>
        <taxon>Trichosporonales</taxon>
        <taxon>Trichosporonaceae</taxon>
        <taxon>Trichosporon</taxon>
    </lineage>
</organism>
<keyword evidence="6" id="KW-0813">Transport</keyword>
<dbReference type="Pfam" id="PF00083">
    <property type="entry name" value="Sugar_tr"/>
    <property type="match status" value="2"/>
</dbReference>
<dbReference type="KEGG" id="tasa:A1Q1_01113"/>
<keyword evidence="6" id="KW-0762">Sugar transport</keyword>
<dbReference type="SUPFAM" id="SSF103473">
    <property type="entry name" value="MFS general substrate transporter"/>
    <property type="match status" value="1"/>
</dbReference>
<evidence type="ECO:0000256" key="4">
    <source>
        <dbReference type="ARBA" id="ARBA00023136"/>
    </source>
</evidence>
<dbReference type="InterPro" id="IPR005828">
    <property type="entry name" value="MFS_sugar_transport-like"/>
</dbReference>
<dbReference type="InterPro" id="IPR050360">
    <property type="entry name" value="MFS_Sugar_Transporters"/>
</dbReference>
<dbReference type="OrthoDB" id="6133115at2759"/>
<dbReference type="AlphaFoldDB" id="J6F3E7"/>
<feature type="transmembrane region" description="Helical" evidence="5">
    <location>
        <begin position="149"/>
        <end position="167"/>
    </location>
</feature>
<feature type="transmembrane region" description="Helical" evidence="5">
    <location>
        <begin position="70"/>
        <end position="92"/>
    </location>
</feature>
<proteinExistence type="predicted"/>
<comment type="subcellular location">
    <subcellularLocation>
        <location evidence="1">Membrane</location>
        <topology evidence="1">Multi-pass membrane protein</topology>
    </subcellularLocation>
</comment>
<dbReference type="VEuPathDB" id="FungiDB:A1Q1_01113"/>
<keyword evidence="2 5" id="KW-0812">Transmembrane</keyword>
<feature type="transmembrane region" description="Helical" evidence="5">
    <location>
        <begin position="179"/>
        <end position="198"/>
    </location>
</feature>
<comment type="caution">
    <text evidence="6">The sequence shown here is derived from an EMBL/GenBank/DDBJ whole genome shotgun (WGS) entry which is preliminary data.</text>
</comment>
<keyword evidence="3 5" id="KW-1133">Transmembrane helix</keyword>
<dbReference type="GO" id="GO:0005351">
    <property type="term" value="F:carbohydrate:proton symporter activity"/>
    <property type="evidence" value="ECO:0007669"/>
    <property type="project" value="TreeGrafter"/>
</dbReference>
<evidence type="ECO:0000313" key="6">
    <source>
        <dbReference type="EMBL" id="EJT49757.1"/>
    </source>
</evidence>
<evidence type="ECO:0000256" key="3">
    <source>
        <dbReference type="ARBA" id="ARBA00022989"/>
    </source>
</evidence>
<evidence type="ECO:0000256" key="2">
    <source>
        <dbReference type="ARBA" id="ARBA00022692"/>
    </source>
</evidence>